<comment type="caution">
    <text evidence="1">The sequence shown here is derived from an EMBL/GenBank/DDBJ whole genome shotgun (WGS) entry which is preliminary data.</text>
</comment>
<protein>
    <submittedName>
        <fullName evidence="1">Uncharacterized protein</fullName>
    </submittedName>
</protein>
<keyword evidence="2" id="KW-1185">Reference proteome</keyword>
<name>A0A315XPT0_9EURY</name>
<reference evidence="1 2" key="1">
    <citation type="submission" date="2017-03" db="EMBL/GenBank/DDBJ databases">
        <title>Genome sequence of Methanobrevibacter thaueri.</title>
        <authorList>
            <person name="Poehlein A."/>
            <person name="Seedorf H."/>
            <person name="Daniel R."/>
        </authorList>
    </citation>
    <scope>NUCLEOTIDE SEQUENCE [LARGE SCALE GENOMIC DNA]</scope>
    <source>
        <strain evidence="1 2">DSM 11995</strain>
    </source>
</reference>
<dbReference type="EMBL" id="MZGS01000016">
    <property type="protein sequence ID" value="PWB88003.1"/>
    <property type="molecule type" value="Genomic_DNA"/>
</dbReference>
<sequence>MFIYSRIDSRIDLMKEISKSFDFDLATKRNNSFKYFIEKLEKNTQLIKSGILTDFSQLPGFLIKKSFHLDWQEKQSRFSS</sequence>
<organism evidence="1 2">
    <name type="scientific">Methanobrevibacter thaueri</name>
    <dbReference type="NCBI Taxonomy" id="190975"/>
    <lineage>
        <taxon>Archaea</taxon>
        <taxon>Methanobacteriati</taxon>
        <taxon>Methanobacteriota</taxon>
        <taxon>Methanomada group</taxon>
        <taxon>Methanobacteria</taxon>
        <taxon>Methanobacteriales</taxon>
        <taxon>Methanobacteriaceae</taxon>
        <taxon>Methanobrevibacter</taxon>
    </lineage>
</organism>
<dbReference type="AlphaFoldDB" id="A0A315XPT0"/>
<accession>A0A315XPT0</accession>
<evidence type="ECO:0000313" key="2">
    <source>
        <dbReference type="Proteomes" id="UP000251717"/>
    </source>
</evidence>
<gene>
    <name evidence="1" type="ORF">MBBTH_05900</name>
</gene>
<dbReference type="Proteomes" id="UP000251717">
    <property type="component" value="Unassembled WGS sequence"/>
</dbReference>
<proteinExistence type="predicted"/>
<evidence type="ECO:0000313" key="1">
    <source>
        <dbReference type="EMBL" id="PWB88003.1"/>
    </source>
</evidence>